<gene>
    <name evidence="11" type="ORF">C2E20_5361</name>
</gene>
<evidence type="ECO:0000256" key="3">
    <source>
        <dbReference type="ARBA" id="ARBA00022723"/>
    </source>
</evidence>
<sequence length="550" mass="59140">MADEAVFRPGLLETRDELKARYESAGPYPHCAINDLCNPELLRKVREEIIENVEATYKETDLFKMFQTGDLANLDALPAEQAAKLPTVRRLRDAIYATEFREFISHVTGCGDLSDETDCACNVHAAGGHLLCHDDVIGNRRVSYIVYLTDPELGWTAEDGGALELYPQGKGTPNEPGVIPTATLLPTWNTMAFFKVQPGASFHSIQEVFTSDKPRMSIQGWFHAAQAPDRAELATRAQLQLRAGEDTAADFQPFEGGSPGADLTPADIEALGKYVNASYLQEANWSKVQARFTEEGSVQLQNFLSKQWAQQVTEALAAADAEAGLGRGQAPAYTAGICGGWAAVGPCHKQRYLRYTPGEAGAGGGGDDGGGGGAAAKAGALLAQIKGELFGSVAFARLLSKLTTIGLEGQQAEVRRFRPGLDYTVAHYGILTKDPQLDAVLCFVGESEGGDREVWEGGEVGGFEAYLLADDEGDKELAEVYKAAQDDETGVLNVSPAANTLNLVLRDEGLMRFVKYLSAAAPSSRFDIAAVYKPEPDSDSEAEPEDDEAE</sequence>
<dbReference type="InterPro" id="IPR051842">
    <property type="entry name" value="uS12_prolyl_hydroxylase"/>
</dbReference>
<feature type="region of interest" description="Disordered" evidence="9">
    <location>
        <begin position="531"/>
        <end position="550"/>
    </location>
</feature>
<dbReference type="Pfam" id="PF10637">
    <property type="entry name" value="Ofd1_CTDD"/>
    <property type="match status" value="1"/>
</dbReference>
<comment type="cofactor">
    <cofactor evidence="1">
        <name>L-ascorbate</name>
        <dbReference type="ChEBI" id="CHEBI:38290"/>
    </cofactor>
</comment>
<comment type="catalytic activity">
    <reaction evidence="8">
        <text>[ribosomal protein uS12]-L-proline + 2-oxoglutarate + O2 = [ribosomal protein uS12]-(3S)-3-hydroxy-L-proline + succinate + CO2</text>
        <dbReference type="Rhea" id="RHEA:54156"/>
        <dbReference type="Rhea" id="RHEA-COMP:13816"/>
        <dbReference type="Rhea" id="RHEA-COMP:13818"/>
        <dbReference type="ChEBI" id="CHEBI:15379"/>
        <dbReference type="ChEBI" id="CHEBI:16526"/>
        <dbReference type="ChEBI" id="CHEBI:16810"/>
        <dbReference type="ChEBI" id="CHEBI:30031"/>
        <dbReference type="ChEBI" id="CHEBI:50342"/>
        <dbReference type="ChEBI" id="CHEBI:85428"/>
    </reaction>
</comment>
<dbReference type="GO" id="GO:0031418">
    <property type="term" value="F:L-ascorbic acid binding"/>
    <property type="evidence" value="ECO:0007669"/>
    <property type="project" value="UniProtKB-KW"/>
</dbReference>
<dbReference type="InterPro" id="IPR005123">
    <property type="entry name" value="Oxoglu/Fe-dep_dioxygenase_dom"/>
</dbReference>
<evidence type="ECO:0000256" key="2">
    <source>
        <dbReference type="ARBA" id="ARBA00007443"/>
    </source>
</evidence>
<evidence type="ECO:0000256" key="9">
    <source>
        <dbReference type="SAM" id="MobiDB-lite"/>
    </source>
</evidence>
<dbReference type="OrthoDB" id="430522at2759"/>
<keyword evidence="4" id="KW-0847">Vitamin C</keyword>
<dbReference type="PANTHER" id="PTHR12117">
    <property type="entry name" value="HISTONE ACETYLTRANSFERASE COMPLEX"/>
    <property type="match status" value="1"/>
</dbReference>
<dbReference type="GO" id="GO:0005506">
    <property type="term" value="F:iron ion binding"/>
    <property type="evidence" value="ECO:0007669"/>
    <property type="project" value="InterPro"/>
</dbReference>
<feature type="compositionally biased region" description="Acidic residues" evidence="9">
    <location>
        <begin position="537"/>
        <end position="550"/>
    </location>
</feature>
<evidence type="ECO:0000256" key="5">
    <source>
        <dbReference type="ARBA" id="ARBA00022964"/>
    </source>
</evidence>
<organism evidence="11 12">
    <name type="scientific">Micractinium conductrix</name>
    <dbReference type="NCBI Taxonomy" id="554055"/>
    <lineage>
        <taxon>Eukaryota</taxon>
        <taxon>Viridiplantae</taxon>
        <taxon>Chlorophyta</taxon>
        <taxon>core chlorophytes</taxon>
        <taxon>Trebouxiophyceae</taxon>
        <taxon>Chlorellales</taxon>
        <taxon>Chlorellaceae</taxon>
        <taxon>Chlorella clade</taxon>
        <taxon>Micractinium</taxon>
    </lineage>
</organism>
<dbReference type="Gene3D" id="2.60.120.620">
    <property type="entry name" value="q2cbj1_9rhob like domain"/>
    <property type="match status" value="1"/>
</dbReference>
<evidence type="ECO:0000313" key="12">
    <source>
        <dbReference type="Proteomes" id="UP000239649"/>
    </source>
</evidence>
<dbReference type="InterPro" id="IPR006620">
    <property type="entry name" value="Pro_4_hyd_alph"/>
</dbReference>
<proteinExistence type="inferred from homology"/>
<dbReference type="InterPro" id="IPR019601">
    <property type="entry name" value="Oxoglutarate/Fe-dep_Oase_C"/>
</dbReference>
<keyword evidence="3" id="KW-0479">Metal-binding</keyword>
<reference evidence="11 12" key="1">
    <citation type="journal article" date="2018" name="Plant J.">
        <title>Genome sequences of Chlorella sorokiniana UTEX 1602 and Micractinium conductrix SAG 241.80: implications to maltose excretion by a green alga.</title>
        <authorList>
            <person name="Arriola M.B."/>
            <person name="Velmurugan N."/>
            <person name="Zhang Y."/>
            <person name="Plunkett M.H."/>
            <person name="Hondzo H."/>
            <person name="Barney B.M."/>
        </authorList>
    </citation>
    <scope>NUCLEOTIDE SEQUENCE [LARGE SCALE GENOMIC DNA]</scope>
    <source>
        <strain evidence="11 12">SAG 241.80</strain>
    </source>
</reference>
<keyword evidence="5" id="KW-0223">Dioxygenase</keyword>
<dbReference type="Proteomes" id="UP000239649">
    <property type="component" value="Unassembled WGS sequence"/>
</dbReference>
<feature type="domain" description="Fe2OG dioxygenase" evidence="10">
    <location>
        <begin position="115"/>
        <end position="224"/>
    </location>
</feature>
<dbReference type="PROSITE" id="PS51471">
    <property type="entry name" value="FE2OG_OXY"/>
    <property type="match status" value="1"/>
</dbReference>
<evidence type="ECO:0000256" key="6">
    <source>
        <dbReference type="ARBA" id="ARBA00023002"/>
    </source>
</evidence>
<evidence type="ECO:0000256" key="8">
    <source>
        <dbReference type="ARBA" id="ARBA00047444"/>
    </source>
</evidence>
<dbReference type="SMART" id="SM00702">
    <property type="entry name" value="P4Hc"/>
    <property type="match status" value="1"/>
</dbReference>
<keyword evidence="6" id="KW-0560">Oxidoreductase</keyword>
<dbReference type="InterPro" id="IPR043044">
    <property type="entry name" value="TPA1/Ofd1_C"/>
</dbReference>
<comment type="similarity">
    <text evidence="2">Belongs to the TPA1 family.</text>
</comment>
<evidence type="ECO:0000313" key="11">
    <source>
        <dbReference type="EMBL" id="PSC71426.1"/>
    </source>
</evidence>
<accession>A0A2P6VBG1</accession>
<protein>
    <submittedName>
        <fullName evidence="11">PKHD-type hydroxylase ofd1</fullName>
    </submittedName>
</protein>
<name>A0A2P6VBG1_9CHLO</name>
<evidence type="ECO:0000259" key="10">
    <source>
        <dbReference type="PROSITE" id="PS51471"/>
    </source>
</evidence>
<evidence type="ECO:0000256" key="4">
    <source>
        <dbReference type="ARBA" id="ARBA00022896"/>
    </source>
</evidence>
<evidence type="ECO:0000256" key="1">
    <source>
        <dbReference type="ARBA" id="ARBA00001961"/>
    </source>
</evidence>
<dbReference type="GO" id="GO:0031543">
    <property type="term" value="F:peptidyl-proline dioxygenase activity"/>
    <property type="evidence" value="ECO:0007669"/>
    <property type="project" value="UniProtKB-ARBA"/>
</dbReference>
<evidence type="ECO:0000256" key="7">
    <source>
        <dbReference type="ARBA" id="ARBA00023004"/>
    </source>
</evidence>
<dbReference type="AlphaFoldDB" id="A0A2P6VBG1"/>
<comment type="caution">
    <text evidence="11">The sequence shown here is derived from an EMBL/GenBank/DDBJ whole genome shotgun (WGS) entry which is preliminary data.</text>
</comment>
<dbReference type="STRING" id="554055.A0A2P6VBG1"/>
<dbReference type="Gene3D" id="3.60.130.20">
    <property type="entry name" value="Oxoglutarate/iron-dependent oxygenase, C-terminal degradation domain"/>
    <property type="match status" value="1"/>
</dbReference>
<dbReference type="Pfam" id="PF13661">
    <property type="entry name" value="2OG-FeII_Oxy_4"/>
    <property type="match status" value="1"/>
</dbReference>
<dbReference type="InterPro" id="IPR039558">
    <property type="entry name" value="TPA1/OFD1_N"/>
</dbReference>
<dbReference type="EMBL" id="LHPF02000015">
    <property type="protein sequence ID" value="PSC71426.1"/>
    <property type="molecule type" value="Genomic_DNA"/>
</dbReference>
<keyword evidence="7" id="KW-0408">Iron</keyword>
<keyword evidence="12" id="KW-1185">Reference proteome</keyword>
<dbReference type="PANTHER" id="PTHR12117:SF0">
    <property type="entry name" value="PROLYL 3-HYDROXYLASE OGFOD1"/>
    <property type="match status" value="1"/>
</dbReference>